<dbReference type="InterPro" id="IPR029058">
    <property type="entry name" value="AB_hydrolase_fold"/>
</dbReference>
<dbReference type="InterPro" id="IPR000073">
    <property type="entry name" value="AB_hydrolase_1"/>
</dbReference>
<reference evidence="3 4" key="1">
    <citation type="submission" date="2017-01" db="EMBL/GenBank/DDBJ databases">
        <authorList>
            <consortium name="Urmite Genomes"/>
        </authorList>
    </citation>
    <scope>NUCLEOTIDE SEQUENCE [LARGE SCALE GENOMIC DNA]</scope>
    <source>
        <strain evidence="3 4">AB308</strain>
    </source>
</reference>
<dbReference type="InterPro" id="IPR000639">
    <property type="entry name" value="Epox_hydrolase-like"/>
</dbReference>
<protein>
    <submittedName>
        <fullName evidence="3">Lysophospholipase, alpha-beta hydrolase superfamily</fullName>
    </submittedName>
</protein>
<dbReference type="GO" id="GO:0016787">
    <property type="term" value="F:hydrolase activity"/>
    <property type="evidence" value="ECO:0007669"/>
    <property type="project" value="UniProtKB-KW"/>
</dbReference>
<organism evidence="3 4">
    <name type="scientific">Mycobacterium terramassiliense</name>
    <dbReference type="NCBI Taxonomy" id="1841859"/>
    <lineage>
        <taxon>Bacteria</taxon>
        <taxon>Bacillati</taxon>
        <taxon>Actinomycetota</taxon>
        <taxon>Actinomycetes</taxon>
        <taxon>Mycobacteriales</taxon>
        <taxon>Mycobacteriaceae</taxon>
        <taxon>Mycobacterium</taxon>
    </lineage>
</organism>
<keyword evidence="1 3" id="KW-0378">Hydrolase</keyword>
<feature type="domain" description="AB hydrolase-1" evidence="2">
    <location>
        <begin position="59"/>
        <end position="336"/>
    </location>
</feature>
<dbReference type="Pfam" id="PF00561">
    <property type="entry name" value="Abhydrolase_1"/>
    <property type="match status" value="1"/>
</dbReference>
<evidence type="ECO:0000313" key="4">
    <source>
        <dbReference type="Proteomes" id="UP000241595"/>
    </source>
</evidence>
<proteinExistence type="predicted"/>
<evidence type="ECO:0000256" key="1">
    <source>
        <dbReference type="ARBA" id="ARBA00022801"/>
    </source>
</evidence>
<dbReference type="PANTHER" id="PTHR43329">
    <property type="entry name" value="EPOXIDE HYDROLASE"/>
    <property type="match status" value="1"/>
</dbReference>
<keyword evidence="4" id="KW-1185">Reference proteome</keyword>
<dbReference type="STRING" id="1841859.GCA_900157385_03674"/>
<dbReference type="AlphaFoldDB" id="A0A2U3NFC6"/>
<name>A0A2U3NFC6_9MYCO</name>
<dbReference type="Gene3D" id="3.40.50.1820">
    <property type="entry name" value="alpha/beta hydrolase"/>
    <property type="match status" value="1"/>
</dbReference>
<dbReference type="EMBL" id="FTRV01000015">
    <property type="protein sequence ID" value="SPM30170.1"/>
    <property type="molecule type" value="Genomic_DNA"/>
</dbReference>
<evidence type="ECO:0000313" key="3">
    <source>
        <dbReference type="EMBL" id="SPM30170.1"/>
    </source>
</evidence>
<accession>A0A2U3NFC6</accession>
<evidence type="ECO:0000259" key="2">
    <source>
        <dbReference type="Pfam" id="PF00561"/>
    </source>
</evidence>
<sequence>MSTRPSDSARQEGNFQSRHTLLSPGSLCFGETVLSSTERLVDTNGVRLRVTEAGDRGAPVVILAHGFPELAYSWRHQIPALADAGYHVLAPDQRGYGGSSCPDAIEAYDIHQLTADLVGLLDDVGAERAVWIGHDWGAAVVWNAPLLHPDRVAAVAALSVPPLPRPHVAPTKAWRKIFGENFFYILYFQEPGVADAELNGDPARVIRRMMGGLHTSGGSDALVRMATPGPEGFIDRLPEPGGLPDWISQDELDHYIGEFSRTGFTGGLNWYRNFDRNWEITPELADAKIPVPCLFIGGTGDPVLSFTSADRASEVISGPYRQLMIEGAGHWLQQERPEEVNAALLEFLNGLELR</sequence>
<dbReference type="SUPFAM" id="SSF53474">
    <property type="entry name" value="alpha/beta-Hydrolases"/>
    <property type="match status" value="1"/>
</dbReference>
<dbReference type="PRINTS" id="PR00412">
    <property type="entry name" value="EPOXHYDRLASE"/>
</dbReference>
<dbReference type="Proteomes" id="UP000241595">
    <property type="component" value="Unassembled WGS sequence"/>
</dbReference>
<gene>
    <name evidence="3" type="ORF">MTAB308_3673</name>
</gene>